<evidence type="ECO:0000313" key="2">
    <source>
        <dbReference type="Proteomes" id="UP000688947"/>
    </source>
</evidence>
<protein>
    <submittedName>
        <fullName evidence="1">Uncharacterized protein</fullName>
    </submittedName>
</protein>
<dbReference type="VEuPathDB" id="FungiDB:PC110_g2937"/>
<dbReference type="Proteomes" id="UP000688947">
    <property type="component" value="Unassembled WGS sequence"/>
</dbReference>
<sequence>MFKLDDGMDKALTSPDLKTMETYVKELNVKNQNNKASVIGIFTTHYGDDAVAKALVTAQRKAKMVDDAKRIRQLRNAQLSAWLNSEKSVGDVFKLLKLREHGYIALASRKMEVLDDYMKLVIRTNSGEETLLHTLTMGFGGERKLARQLVLAKKDPRTRELATALQNALLNKWLASSMQPASVLKKLRLDSGMDDVLSDLNRHTLARFISMYNARNPDSKTSLVGALSAQYGDDIVAKRLVTGSTKENTEAAAKQLRSEQLEEWLNSQKSIDDVFQLLKLRDDGYLALTSRKLEVLEDYIALFNREKGVHETVLKTLTTGFGGESGFKEILRVAKFNRFTRERATLLEWLANKLQPNSVLKELRLDRGMKYAISDEYLNSLAAFISMYNAANPNSKASLIGTLSAHYGDDVVAQALVHARTYPAVKPLAINLQQQQFQEWQKSKKSALDIFKLLKIHRQDFVALPSPKLETVSEYIKALKATDPGDTSDLLTVVINGLGGDSALARAVASVLEKLNAHNPLAAALSTAAEYELMLFKRWYKGDINPNSINSQFRVHDDAFVGRYRAYYDEKKALVNPPVITAINPRRF</sequence>
<reference evidence="1" key="1">
    <citation type="submission" date="2021-01" db="EMBL/GenBank/DDBJ databases">
        <title>Phytophthora aleatoria, a newly-described species from Pinus radiata is distinct from Phytophthora cactorum isolates based on comparative genomics.</title>
        <authorList>
            <person name="Mcdougal R."/>
            <person name="Panda P."/>
            <person name="Williams N."/>
            <person name="Studholme D.J."/>
        </authorList>
    </citation>
    <scope>NUCLEOTIDE SEQUENCE</scope>
    <source>
        <strain evidence="1">NZFS 3830</strain>
    </source>
</reference>
<name>A0A8T1TZ51_9STRA</name>
<accession>A0A8T1TZ51</accession>
<comment type="caution">
    <text evidence="1">The sequence shown here is derived from an EMBL/GenBank/DDBJ whole genome shotgun (WGS) entry which is preliminary data.</text>
</comment>
<proteinExistence type="predicted"/>
<organism evidence="1 2">
    <name type="scientific">Phytophthora cactorum</name>
    <dbReference type="NCBI Taxonomy" id="29920"/>
    <lineage>
        <taxon>Eukaryota</taxon>
        <taxon>Sar</taxon>
        <taxon>Stramenopiles</taxon>
        <taxon>Oomycota</taxon>
        <taxon>Peronosporomycetes</taxon>
        <taxon>Peronosporales</taxon>
        <taxon>Peronosporaceae</taxon>
        <taxon>Phytophthora</taxon>
    </lineage>
</organism>
<dbReference type="OrthoDB" id="99743at2759"/>
<gene>
    <name evidence="1" type="ORF">JG687_00014283</name>
</gene>
<evidence type="ECO:0000313" key="1">
    <source>
        <dbReference type="EMBL" id="KAG6950398.1"/>
    </source>
</evidence>
<dbReference type="AlphaFoldDB" id="A0A8T1TZ51"/>
<dbReference type="EMBL" id="JAENGZ010001135">
    <property type="protein sequence ID" value="KAG6950398.1"/>
    <property type="molecule type" value="Genomic_DNA"/>
</dbReference>